<comment type="caution">
    <text evidence="2">The sequence shown here is derived from an EMBL/GenBank/DDBJ whole genome shotgun (WGS) entry which is preliminary data.</text>
</comment>
<dbReference type="InterPro" id="IPR043519">
    <property type="entry name" value="NT_sf"/>
</dbReference>
<feature type="domain" description="Polymerase nucleotidyl transferase" evidence="1">
    <location>
        <begin position="26"/>
        <end position="87"/>
    </location>
</feature>
<proteinExistence type="predicted"/>
<accession>A0A7C3CHF4</accession>
<dbReference type="InterPro" id="IPR002934">
    <property type="entry name" value="Polymerase_NTP_transf_dom"/>
</dbReference>
<dbReference type="Gene3D" id="3.30.460.10">
    <property type="entry name" value="Beta Polymerase, domain 2"/>
    <property type="match status" value="1"/>
</dbReference>
<evidence type="ECO:0000259" key="1">
    <source>
        <dbReference type="Pfam" id="PF01909"/>
    </source>
</evidence>
<dbReference type="GO" id="GO:0016779">
    <property type="term" value="F:nucleotidyltransferase activity"/>
    <property type="evidence" value="ECO:0007669"/>
    <property type="project" value="InterPro"/>
</dbReference>
<dbReference type="CDD" id="cd05403">
    <property type="entry name" value="NT_KNTase_like"/>
    <property type="match status" value="1"/>
</dbReference>
<dbReference type="EMBL" id="DRMH01000139">
    <property type="protein sequence ID" value="HFC98790.1"/>
    <property type="molecule type" value="Genomic_DNA"/>
</dbReference>
<gene>
    <name evidence="2" type="ORF">ENJ40_10140</name>
</gene>
<dbReference type="SUPFAM" id="SSF81301">
    <property type="entry name" value="Nucleotidyltransferase"/>
    <property type="match status" value="1"/>
</dbReference>
<dbReference type="AlphaFoldDB" id="A0A7C3CHF4"/>
<evidence type="ECO:0000313" key="2">
    <source>
        <dbReference type="EMBL" id="HFC98790.1"/>
    </source>
</evidence>
<sequence>MDLNLEPYIQTVRELKPYFENWEEILREFLRLWISKGYPGVKLLVFGSILSGKAHPALSDIDVLILAPEGLSPAEIRRLWLSEFRKRHPFHPFEFHFADSELLKNWYSRFVKDWHEIRLDKEDRSENNPDRGGP</sequence>
<protein>
    <submittedName>
        <fullName evidence="2">Nucleotidyltransferase domain-containing protein</fullName>
    </submittedName>
</protein>
<dbReference type="Pfam" id="PF01909">
    <property type="entry name" value="NTP_transf_2"/>
    <property type="match status" value="1"/>
</dbReference>
<dbReference type="Proteomes" id="UP000886043">
    <property type="component" value="Unassembled WGS sequence"/>
</dbReference>
<organism evidence="2">
    <name type="scientific">Thermosulfurimonas dismutans</name>
    <dbReference type="NCBI Taxonomy" id="999894"/>
    <lineage>
        <taxon>Bacteria</taxon>
        <taxon>Pseudomonadati</taxon>
        <taxon>Thermodesulfobacteriota</taxon>
        <taxon>Thermodesulfobacteria</taxon>
        <taxon>Thermodesulfobacteriales</taxon>
        <taxon>Thermodesulfobacteriaceae</taxon>
        <taxon>Thermosulfurimonas</taxon>
    </lineage>
</organism>
<reference evidence="2" key="1">
    <citation type="journal article" date="2020" name="mSystems">
        <title>Genome- and Community-Level Interaction Insights into Carbon Utilization and Element Cycling Functions of Hydrothermarchaeota in Hydrothermal Sediment.</title>
        <authorList>
            <person name="Zhou Z."/>
            <person name="Liu Y."/>
            <person name="Xu W."/>
            <person name="Pan J."/>
            <person name="Luo Z.H."/>
            <person name="Li M."/>
        </authorList>
    </citation>
    <scope>NUCLEOTIDE SEQUENCE [LARGE SCALE GENOMIC DNA]</scope>
    <source>
        <strain evidence="2">HyVt-483</strain>
    </source>
</reference>
<name>A0A7C3CHF4_9BACT</name>